<comment type="caution">
    <text evidence="3">The sequence shown here is derived from an EMBL/GenBank/DDBJ whole genome shotgun (WGS) entry which is preliminary data.</text>
</comment>
<organism evidence="3 4">
    <name type="scientific">Vineibacter terrae</name>
    <dbReference type="NCBI Taxonomy" id="2586908"/>
    <lineage>
        <taxon>Bacteria</taxon>
        <taxon>Pseudomonadati</taxon>
        <taxon>Pseudomonadota</taxon>
        <taxon>Alphaproteobacteria</taxon>
        <taxon>Hyphomicrobiales</taxon>
        <taxon>Vineibacter</taxon>
    </lineage>
</organism>
<dbReference type="GO" id="GO:0005829">
    <property type="term" value="C:cytosol"/>
    <property type="evidence" value="ECO:0007669"/>
    <property type="project" value="TreeGrafter"/>
</dbReference>
<accession>A0A5C8P8A3</accession>
<proteinExistence type="inferred from homology"/>
<protein>
    <recommendedName>
        <fullName evidence="2">UPF0301 protein FHP25_36840</fullName>
    </recommendedName>
</protein>
<sequence>MPKPAATSGYIAGQLLVATPAMPDPRFKQAVIYMCLHDDKGALGLVLNKALASPTPAELFQQLDIDPPTEGDLRYTIWGGPVEPERGFVLHSLDYKREDTVSVGVERLGLTASLEILRDMARGAGPAKSILALGHSGWGPGQLDQELQENGWFVVPPDDALIFDEDYDGKWTRSLAKLGGKLGTDPGMYSSTFGRA</sequence>
<keyword evidence="4" id="KW-1185">Reference proteome</keyword>
<dbReference type="Proteomes" id="UP000321638">
    <property type="component" value="Unassembled WGS sequence"/>
</dbReference>
<evidence type="ECO:0000313" key="4">
    <source>
        <dbReference type="Proteomes" id="UP000321638"/>
    </source>
</evidence>
<evidence type="ECO:0000256" key="1">
    <source>
        <dbReference type="ARBA" id="ARBA00009600"/>
    </source>
</evidence>
<dbReference type="Gene3D" id="3.30.70.1300">
    <property type="entry name" value="VC0467-like domains"/>
    <property type="match status" value="1"/>
</dbReference>
<dbReference type="Pfam" id="PF02622">
    <property type="entry name" value="DUF179"/>
    <property type="match status" value="1"/>
</dbReference>
<name>A0A5C8P8A3_9HYPH</name>
<evidence type="ECO:0000256" key="2">
    <source>
        <dbReference type="HAMAP-Rule" id="MF_00758"/>
    </source>
</evidence>
<dbReference type="Gene3D" id="3.40.1740.10">
    <property type="entry name" value="VC0467-like"/>
    <property type="match status" value="1"/>
</dbReference>
<dbReference type="SUPFAM" id="SSF143456">
    <property type="entry name" value="VC0467-like"/>
    <property type="match status" value="1"/>
</dbReference>
<dbReference type="HAMAP" id="MF_00758">
    <property type="entry name" value="UPF0301"/>
    <property type="match status" value="1"/>
</dbReference>
<reference evidence="3 4" key="1">
    <citation type="submission" date="2019-06" db="EMBL/GenBank/DDBJ databases">
        <title>New taxonomy in bacterial strain CC-CFT640, isolated from vineyard.</title>
        <authorList>
            <person name="Lin S.-Y."/>
            <person name="Tsai C.-F."/>
            <person name="Young C.-C."/>
        </authorList>
    </citation>
    <scope>NUCLEOTIDE SEQUENCE [LARGE SCALE GENOMIC DNA]</scope>
    <source>
        <strain evidence="3 4">CC-CFT640</strain>
    </source>
</reference>
<dbReference type="RefSeq" id="WP_147852008.1">
    <property type="nucleotide sequence ID" value="NZ_DATAJT010000083.1"/>
</dbReference>
<comment type="similarity">
    <text evidence="1 2">Belongs to the UPF0301 (AlgH) family.</text>
</comment>
<dbReference type="InterPro" id="IPR003774">
    <property type="entry name" value="AlgH-like"/>
</dbReference>
<dbReference type="PANTHER" id="PTHR30327:SF1">
    <property type="entry name" value="UPF0301 PROTEIN YQGE"/>
    <property type="match status" value="1"/>
</dbReference>
<dbReference type="EMBL" id="VDUZ01000068">
    <property type="protein sequence ID" value="TXL69973.1"/>
    <property type="molecule type" value="Genomic_DNA"/>
</dbReference>
<evidence type="ECO:0000313" key="3">
    <source>
        <dbReference type="EMBL" id="TXL69973.1"/>
    </source>
</evidence>
<dbReference type="AlphaFoldDB" id="A0A5C8P8A3"/>
<dbReference type="PANTHER" id="PTHR30327">
    <property type="entry name" value="UNCHARACTERIZED PROTEIN YQGE"/>
    <property type="match status" value="1"/>
</dbReference>
<dbReference type="OrthoDB" id="9807486at2"/>
<gene>
    <name evidence="3" type="ORF">FHP25_36840</name>
</gene>